<organism evidence="1 2">
    <name type="scientific">Paraphoma chrysanthemicola</name>
    <dbReference type="NCBI Taxonomy" id="798071"/>
    <lineage>
        <taxon>Eukaryota</taxon>
        <taxon>Fungi</taxon>
        <taxon>Dikarya</taxon>
        <taxon>Ascomycota</taxon>
        <taxon>Pezizomycotina</taxon>
        <taxon>Dothideomycetes</taxon>
        <taxon>Pleosporomycetidae</taxon>
        <taxon>Pleosporales</taxon>
        <taxon>Pleosporineae</taxon>
        <taxon>Phaeosphaeriaceae</taxon>
        <taxon>Paraphoma</taxon>
    </lineage>
</organism>
<reference evidence="1" key="1">
    <citation type="journal article" date="2021" name="Nat. Commun.">
        <title>Genetic determinants of endophytism in the Arabidopsis root mycobiome.</title>
        <authorList>
            <person name="Mesny F."/>
            <person name="Miyauchi S."/>
            <person name="Thiergart T."/>
            <person name="Pickel B."/>
            <person name="Atanasova L."/>
            <person name="Karlsson M."/>
            <person name="Huettel B."/>
            <person name="Barry K.W."/>
            <person name="Haridas S."/>
            <person name="Chen C."/>
            <person name="Bauer D."/>
            <person name="Andreopoulos W."/>
            <person name="Pangilinan J."/>
            <person name="LaButti K."/>
            <person name="Riley R."/>
            <person name="Lipzen A."/>
            <person name="Clum A."/>
            <person name="Drula E."/>
            <person name="Henrissat B."/>
            <person name="Kohler A."/>
            <person name="Grigoriev I.V."/>
            <person name="Martin F.M."/>
            <person name="Hacquard S."/>
        </authorList>
    </citation>
    <scope>NUCLEOTIDE SEQUENCE</scope>
    <source>
        <strain evidence="1">MPI-SDFR-AT-0120</strain>
    </source>
</reference>
<dbReference type="EMBL" id="JAGMVJ010000002">
    <property type="protein sequence ID" value="KAH7093427.1"/>
    <property type="molecule type" value="Genomic_DNA"/>
</dbReference>
<comment type="caution">
    <text evidence="1">The sequence shown here is derived from an EMBL/GenBank/DDBJ whole genome shotgun (WGS) entry which is preliminary data.</text>
</comment>
<name>A0A8K0RHC1_9PLEO</name>
<accession>A0A8K0RHC1</accession>
<dbReference type="OrthoDB" id="4133832at2759"/>
<proteinExistence type="predicted"/>
<protein>
    <submittedName>
        <fullName evidence="1">Uncharacterized protein</fullName>
    </submittedName>
</protein>
<evidence type="ECO:0000313" key="2">
    <source>
        <dbReference type="Proteomes" id="UP000813461"/>
    </source>
</evidence>
<dbReference type="Proteomes" id="UP000813461">
    <property type="component" value="Unassembled WGS sequence"/>
</dbReference>
<dbReference type="AlphaFoldDB" id="A0A8K0RHC1"/>
<sequence>MSAPTSDVDRLPASRPKNSLLSLPGVVRAPVAAYPPEQDLPDIATELRNKIYALCVEERHIKLRQDYCGSRQAGFFRSLTQACRQLRKEFRTLYLQVTIFEMRLDSEHEDYFRTFYPSTNAGNMKQHRDNDVLKHSYDGMYRVPIYARIEHVLHLAAGSPNINCRLECIKLENGRLETSISQLNSFLACIKDEFDPTWRNLVFAAINKVQFYSYGTFCKIVFLLHTFEVLKAYRKIIYTWWDRVAKPYRGIAELKVSWVFTDEEMDAILYDNTPYPRHGCTID</sequence>
<evidence type="ECO:0000313" key="1">
    <source>
        <dbReference type="EMBL" id="KAH7093427.1"/>
    </source>
</evidence>
<keyword evidence="2" id="KW-1185">Reference proteome</keyword>
<gene>
    <name evidence="1" type="ORF">FB567DRAFT_609921</name>
</gene>